<dbReference type="GO" id="GO:0006620">
    <property type="term" value="P:post-translational protein targeting to endoplasmic reticulum membrane"/>
    <property type="evidence" value="ECO:0007669"/>
    <property type="project" value="InterPro"/>
</dbReference>
<dbReference type="PANTHER" id="PTHR46555">
    <property type="entry name" value="UBIQUITIN-LIKE PROTEIN 4A"/>
    <property type="match status" value="1"/>
</dbReference>
<evidence type="ECO:0000256" key="1">
    <source>
        <dbReference type="ARBA" id="ARBA00004514"/>
    </source>
</evidence>
<dbReference type="InterPro" id="IPR047154">
    <property type="entry name" value="UBL4A-like"/>
</dbReference>
<dbReference type="InterPro" id="IPR041421">
    <property type="entry name" value="Ubl4_C_TUGS"/>
</dbReference>
<comment type="subcellular location">
    <subcellularLocation>
        <location evidence="1">Cytoplasm</location>
        <location evidence="1">Cytosol</location>
    </subcellularLocation>
</comment>
<dbReference type="Proteomes" id="UP000085678">
    <property type="component" value="Unplaced"/>
</dbReference>
<dbReference type="AlphaFoldDB" id="A0A1S3JWD2"/>
<keyword evidence="4" id="KW-1185">Reference proteome</keyword>
<dbReference type="GO" id="GO:0051087">
    <property type="term" value="F:protein-folding chaperone binding"/>
    <property type="evidence" value="ECO:0007669"/>
    <property type="project" value="TreeGrafter"/>
</dbReference>
<evidence type="ECO:0000313" key="5">
    <source>
        <dbReference type="RefSeq" id="XP_013414678.1"/>
    </source>
</evidence>
<dbReference type="GO" id="GO:0071818">
    <property type="term" value="C:BAT3 complex"/>
    <property type="evidence" value="ECO:0007669"/>
    <property type="project" value="TreeGrafter"/>
</dbReference>
<dbReference type="PANTHER" id="PTHR46555:SF1">
    <property type="entry name" value="UBIQUITIN-LIKE PROTEIN 4A"/>
    <property type="match status" value="1"/>
</dbReference>
<sequence length="142" mass="15472">MLLVVKFLGKSEQCSVEIQPSDMVETLKEQVEKCLGVPPEQQRLVFKGKPLADSQTLGAYKLSSGDKVFLTLKPGTGATSVQSAGTKELREALEQTLLRHFSAKDAKLVLKEFEKIYGKCIKSLNLDDIERLSAGSLQASGS</sequence>
<feature type="domain" description="Ubiquitin-like" evidence="3">
    <location>
        <begin position="1"/>
        <end position="77"/>
    </location>
</feature>
<dbReference type="GO" id="GO:0071816">
    <property type="term" value="P:tail-anchored membrane protein insertion into ER membrane"/>
    <property type="evidence" value="ECO:0007669"/>
    <property type="project" value="TreeGrafter"/>
</dbReference>
<dbReference type="InterPro" id="IPR029071">
    <property type="entry name" value="Ubiquitin-like_domsf"/>
</dbReference>
<dbReference type="RefSeq" id="XP_013414678.1">
    <property type="nucleotide sequence ID" value="XM_013559224.2"/>
</dbReference>
<dbReference type="STRING" id="7574.A0A1S3JWD2"/>
<evidence type="ECO:0000313" key="4">
    <source>
        <dbReference type="Proteomes" id="UP000085678"/>
    </source>
</evidence>
<dbReference type="InParanoid" id="A0A1S3JWD2"/>
<accession>A0A1S3JWD2</accession>
<evidence type="ECO:0000259" key="3">
    <source>
        <dbReference type="PROSITE" id="PS50053"/>
    </source>
</evidence>
<dbReference type="Pfam" id="PF17840">
    <property type="entry name" value="Tugs"/>
    <property type="match status" value="1"/>
</dbReference>
<keyword evidence="2" id="KW-0963">Cytoplasm</keyword>
<dbReference type="InterPro" id="IPR019954">
    <property type="entry name" value="Ubiquitin_CS"/>
</dbReference>
<dbReference type="PROSITE" id="PS00299">
    <property type="entry name" value="UBIQUITIN_1"/>
    <property type="match status" value="1"/>
</dbReference>
<name>A0A1S3JWD2_LINAN</name>
<gene>
    <name evidence="5" type="primary">LOC106176721</name>
</gene>
<organism evidence="4 5">
    <name type="scientific">Lingula anatina</name>
    <name type="common">Brachiopod</name>
    <name type="synonym">Lingula unguis</name>
    <dbReference type="NCBI Taxonomy" id="7574"/>
    <lineage>
        <taxon>Eukaryota</taxon>
        <taxon>Metazoa</taxon>
        <taxon>Spiralia</taxon>
        <taxon>Lophotrochozoa</taxon>
        <taxon>Brachiopoda</taxon>
        <taxon>Linguliformea</taxon>
        <taxon>Lingulata</taxon>
        <taxon>Lingulida</taxon>
        <taxon>Linguloidea</taxon>
        <taxon>Lingulidae</taxon>
        <taxon>Lingula</taxon>
    </lineage>
</organism>
<protein>
    <submittedName>
        <fullName evidence="5">NEDD8 isoform X1</fullName>
    </submittedName>
</protein>
<reference evidence="5" key="1">
    <citation type="submission" date="2025-08" db="UniProtKB">
        <authorList>
            <consortium name="RefSeq"/>
        </authorList>
    </citation>
    <scope>IDENTIFICATION</scope>
    <source>
        <tissue evidence="5">Gonads</tissue>
    </source>
</reference>
<dbReference type="InterPro" id="IPR019956">
    <property type="entry name" value="Ubiquitin_dom"/>
</dbReference>
<dbReference type="GeneID" id="106176721"/>
<proteinExistence type="predicted"/>
<dbReference type="SMART" id="SM00213">
    <property type="entry name" value="UBQ"/>
    <property type="match status" value="1"/>
</dbReference>
<dbReference type="SUPFAM" id="SSF54236">
    <property type="entry name" value="Ubiquitin-like"/>
    <property type="match status" value="1"/>
</dbReference>
<evidence type="ECO:0000256" key="2">
    <source>
        <dbReference type="ARBA" id="ARBA00022490"/>
    </source>
</evidence>
<dbReference type="OrthoDB" id="417450at2759"/>
<dbReference type="InterPro" id="IPR000626">
    <property type="entry name" value="Ubiquitin-like_dom"/>
</dbReference>
<dbReference type="PRINTS" id="PR00348">
    <property type="entry name" value="UBIQUITIN"/>
</dbReference>
<dbReference type="Pfam" id="PF00240">
    <property type="entry name" value="ubiquitin"/>
    <property type="match status" value="1"/>
</dbReference>
<dbReference type="PROSITE" id="PS50053">
    <property type="entry name" value="UBIQUITIN_2"/>
    <property type="match status" value="1"/>
</dbReference>
<dbReference type="OMA" id="SMDTSYM"/>
<dbReference type="Gene3D" id="3.10.20.90">
    <property type="entry name" value="Phosphatidylinositol 3-kinase Catalytic Subunit, Chain A, domain 1"/>
    <property type="match status" value="1"/>
</dbReference>
<dbReference type="KEGG" id="lak:106176721"/>